<sequence length="121" mass="13813">MNLKETGKKLKENLPIVYFVFKNSSTPLFSKILAGITIGYALSPIDLIPDFIPILGYLDDLVILPFLIYVTMKSIPESILVESKAASIDFWTNNKSKNWLYAIPILFIWAFIIYIVIKKLL</sequence>
<gene>
    <name evidence="7" type="ORF">SDC9_146142</name>
</gene>
<dbReference type="Pfam" id="PF06803">
    <property type="entry name" value="DUF1232"/>
    <property type="match status" value="1"/>
</dbReference>
<keyword evidence="2 5" id="KW-0812">Transmembrane</keyword>
<feature type="domain" description="DUF1232" evidence="6">
    <location>
        <begin position="31"/>
        <end position="66"/>
    </location>
</feature>
<evidence type="ECO:0000256" key="4">
    <source>
        <dbReference type="ARBA" id="ARBA00023136"/>
    </source>
</evidence>
<evidence type="ECO:0000256" key="2">
    <source>
        <dbReference type="ARBA" id="ARBA00022692"/>
    </source>
</evidence>
<feature type="transmembrane region" description="Helical" evidence="5">
    <location>
        <begin position="99"/>
        <end position="117"/>
    </location>
</feature>
<keyword evidence="3 5" id="KW-1133">Transmembrane helix</keyword>
<dbReference type="InterPro" id="IPR010652">
    <property type="entry name" value="DUF1232"/>
</dbReference>
<dbReference type="AlphaFoldDB" id="A0A645EEC1"/>
<dbReference type="GO" id="GO:0012505">
    <property type="term" value="C:endomembrane system"/>
    <property type="evidence" value="ECO:0007669"/>
    <property type="project" value="UniProtKB-SubCell"/>
</dbReference>
<reference evidence="7" key="1">
    <citation type="submission" date="2019-08" db="EMBL/GenBank/DDBJ databases">
        <authorList>
            <person name="Kucharzyk K."/>
            <person name="Murdoch R.W."/>
            <person name="Higgins S."/>
            <person name="Loffler F."/>
        </authorList>
    </citation>
    <scope>NUCLEOTIDE SEQUENCE</scope>
</reference>
<keyword evidence="4 5" id="KW-0472">Membrane</keyword>
<comment type="subcellular location">
    <subcellularLocation>
        <location evidence="1">Endomembrane system</location>
        <topology evidence="1">Multi-pass membrane protein</topology>
    </subcellularLocation>
</comment>
<name>A0A645EEC1_9ZZZZ</name>
<evidence type="ECO:0000256" key="1">
    <source>
        <dbReference type="ARBA" id="ARBA00004127"/>
    </source>
</evidence>
<accession>A0A645EEC1</accession>
<evidence type="ECO:0000256" key="3">
    <source>
        <dbReference type="ARBA" id="ARBA00022989"/>
    </source>
</evidence>
<organism evidence="7">
    <name type="scientific">bioreactor metagenome</name>
    <dbReference type="NCBI Taxonomy" id="1076179"/>
    <lineage>
        <taxon>unclassified sequences</taxon>
        <taxon>metagenomes</taxon>
        <taxon>ecological metagenomes</taxon>
    </lineage>
</organism>
<evidence type="ECO:0000259" key="6">
    <source>
        <dbReference type="Pfam" id="PF06803"/>
    </source>
</evidence>
<evidence type="ECO:0000256" key="5">
    <source>
        <dbReference type="SAM" id="Phobius"/>
    </source>
</evidence>
<evidence type="ECO:0000313" key="7">
    <source>
        <dbReference type="EMBL" id="MPM98952.1"/>
    </source>
</evidence>
<comment type="caution">
    <text evidence="7">The sequence shown here is derived from an EMBL/GenBank/DDBJ whole genome shotgun (WGS) entry which is preliminary data.</text>
</comment>
<proteinExistence type="predicted"/>
<dbReference type="EMBL" id="VSSQ01045075">
    <property type="protein sequence ID" value="MPM98952.1"/>
    <property type="molecule type" value="Genomic_DNA"/>
</dbReference>
<protein>
    <recommendedName>
        <fullName evidence="6">DUF1232 domain-containing protein</fullName>
    </recommendedName>
</protein>